<protein>
    <submittedName>
        <fullName evidence="10">General secretion pathway protein D</fullName>
    </submittedName>
</protein>
<dbReference type="PANTHER" id="PTHR30332:SF24">
    <property type="entry name" value="SECRETIN GSPD-RELATED"/>
    <property type="match status" value="1"/>
</dbReference>
<evidence type="ECO:0000256" key="5">
    <source>
        <dbReference type="RuleBase" id="RU004004"/>
    </source>
</evidence>
<evidence type="ECO:0000256" key="7">
    <source>
        <dbReference type="SAM" id="SignalP"/>
    </source>
</evidence>
<dbReference type="AlphaFoldDB" id="A0A840GDJ5"/>
<dbReference type="InterPro" id="IPR005644">
    <property type="entry name" value="NolW-like"/>
</dbReference>
<dbReference type="Pfam" id="PF00263">
    <property type="entry name" value="Secretin"/>
    <property type="match status" value="1"/>
</dbReference>
<dbReference type="GO" id="GO:0009306">
    <property type="term" value="P:protein secretion"/>
    <property type="evidence" value="ECO:0007669"/>
    <property type="project" value="InterPro"/>
</dbReference>
<feature type="signal peptide" evidence="7">
    <location>
        <begin position="1"/>
        <end position="22"/>
    </location>
</feature>
<dbReference type="OrthoDB" id="9775455at2"/>
<keyword evidence="11" id="KW-1185">Reference proteome</keyword>
<keyword evidence="3" id="KW-0472">Membrane</keyword>
<dbReference type="InterPro" id="IPR004846">
    <property type="entry name" value="T2SS/T3SS_dom"/>
</dbReference>
<comment type="similarity">
    <text evidence="4">Belongs to the bacterial secretin family.</text>
</comment>
<dbReference type="GO" id="GO:0009279">
    <property type="term" value="C:cell outer membrane"/>
    <property type="evidence" value="ECO:0007669"/>
    <property type="project" value="UniProtKB-SubCell"/>
</dbReference>
<feature type="compositionally biased region" description="Low complexity" evidence="6">
    <location>
        <begin position="193"/>
        <end position="205"/>
    </location>
</feature>
<proteinExistence type="inferred from homology"/>
<evidence type="ECO:0000256" key="4">
    <source>
        <dbReference type="RuleBase" id="RU004003"/>
    </source>
</evidence>
<feature type="region of interest" description="Disordered" evidence="6">
    <location>
        <begin position="187"/>
        <end position="233"/>
    </location>
</feature>
<evidence type="ECO:0000259" key="9">
    <source>
        <dbReference type="Pfam" id="PF03958"/>
    </source>
</evidence>
<comment type="subcellular location">
    <subcellularLocation>
        <location evidence="5">Cell outer membrane</location>
    </subcellularLocation>
    <subcellularLocation>
        <location evidence="1">Membrane</location>
    </subcellularLocation>
</comment>
<name>A0A840GDJ5_RHOTE</name>
<dbReference type="RefSeq" id="WP_153117609.1">
    <property type="nucleotide sequence ID" value="NZ_JACIGE010000013.1"/>
</dbReference>
<organism evidence="10 11">
    <name type="scientific">Rhodocyclus tenuis</name>
    <name type="common">Rhodospirillum tenue</name>
    <dbReference type="NCBI Taxonomy" id="1066"/>
    <lineage>
        <taxon>Bacteria</taxon>
        <taxon>Pseudomonadati</taxon>
        <taxon>Pseudomonadota</taxon>
        <taxon>Betaproteobacteria</taxon>
        <taxon>Rhodocyclales</taxon>
        <taxon>Rhodocyclaceae</taxon>
        <taxon>Rhodocyclus</taxon>
    </lineage>
</organism>
<dbReference type="GO" id="GO:0015627">
    <property type="term" value="C:type II protein secretion system complex"/>
    <property type="evidence" value="ECO:0007669"/>
    <property type="project" value="TreeGrafter"/>
</dbReference>
<keyword evidence="5" id="KW-0813">Transport</keyword>
<evidence type="ECO:0000256" key="6">
    <source>
        <dbReference type="SAM" id="MobiDB-lite"/>
    </source>
</evidence>
<dbReference type="PRINTS" id="PR00811">
    <property type="entry name" value="BCTERIALGSPD"/>
</dbReference>
<feature type="domain" description="Type II/III secretion system secretin-like" evidence="8">
    <location>
        <begin position="418"/>
        <end position="598"/>
    </location>
</feature>
<sequence length="770" mass="81658">MKHSRTLLALLLPSLLLVPASAQESATPREAATSSAPAAAKAVRAAKAAKNTAEPVKPAGSLGDIQLTQVRLDEAARLLSQIARANIVVTGSVADKVVSLYLHDATVEDMLRNLCRAAGVWYRFDPSSKTHVVMSGAEYQKDLAIVRDEQTSVFTLRHHNVVAAANAIRALYGSRVALAIPIEETPPVSLGSGNRVSTGGNRTGTSGSGSGSTSGSGSNTGNNMGNNSNLMGGSFNQSAMGNALLNRSGVAGGAATNYDPRSDLGRLGQERIDQQIKLDEDGRPVVGITDIQDAAARQGPTIYVTYNKLNNLLLVRSGDDEALRQIARLIQDMDKPPRQVLLEMKILEVTLDDGFRSVFDIGSSGKSKTSGPLTTGALGSTSTYARNSLQTGLFDVEQDATAIWQIMSDKLSLRFQLLAQENKLKVLSSPMLVAANNQLARLFIGDERVLTVGASSASTTGTTGATNTTITVETEKRDVGQTLSILPRINGDRSVSLTIDQDSSTVKLKDATIPIATANGDIYYFPIDTVNTANLQVTAHAMDGMTVAVGGMIRDSIERDEEKVPVLGDIPIVGTFFKRDVRASVRSQIVLLITPRVLEKPEDADRVAQKKTQDFNALGATIPTTPILPKLSNTPSALPASGIASGRDGDTSFAALARAAASTVRQKDPTAAPQEGLSAVPLPDHQRIALADGIEARPSASWQRDGLYVTALQLINLGSQPKPLAATLIRGRWAAIVLEKSRLEASGSAGSWAWAYAISRQPFEQSVERQ</sequence>
<evidence type="ECO:0000256" key="1">
    <source>
        <dbReference type="ARBA" id="ARBA00004370"/>
    </source>
</evidence>
<evidence type="ECO:0000313" key="11">
    <source>
        <dbReference type="Proteomes" id="UP000587070"/>
    </source>
</evidence>
<dbReference type="InterPro" id="IPR050810">
    <property type="entry name" value="Bact_Secretion_Sys_Channel"/>
</dbReference>
<reference evidence="10 11" key="1">
    <citation type="submission" date="2020-08" db="EMBL/GenBank/DDBJ databases">
        <title>Genome sequencing of Purple Non-Sulfur Bacteria from various extreme environments.</title>
        <authorList>
            <person name="Mayer M."/>
        </authorList>
    </citation>
    <scope>NUCLEOTIDE SEQUENCE [LARGE SCALE GENOMIC DNA]</scope>
    <source>
        <strain evidence="10 11">2761</strain>
    </source>
</reference>
<dbReference type="Proteomes" id="UP000587070">
    <property type="component" value="Unassembled WGS sequence"/>
</dbReference>
<dbReference type="EMBL" id="JACIGE010000013">
    <property type="protein sequence ID" value="MBB4248708.1"/>
    <property type="molecule type" value="Genomic_DNA"/>
</dbReference>
<dbReference type="InterPro" id="IPR001775">
    <property type="entry name" value="GspD/PilQ"/>
</dbReference>
<feature type="domain" description="NolW-like" evidence="9">
    <location>
        <begin position="151"/>
        <end position="339"/>
    </location>
</feature>
<dbReference type="Pfam" id="PF03958">
    <property type="entry name" value="Secretin_N"/>
    <property type="match status" value="1"/>
</dbReference>
<comment type="caution">
    <text evidence="10">The sequence shown here is derived from an EMBL/GenBank/DDBJ whole genome shotgun (WGS) entry which is preliminary data.</text>
</comment>
<evidence type="ECO:0000313" key="10">
    <source>
        <dbReference type="EMBL" id="MBB4248708.1"/>
    </source>
</evidence>
<accession>A0A840GDJ5</accession>
<dbReference type="PANTHER" id="PTHR30332">
    <property type="entry name" value="PROBABLE GENERAL SECRETION PATHWAY PROTEIN D"/>
    <property type="match status" value="1"/>
</dbReference>
<feature type="chain" id="PRO_5032465701" evidence="7">
    <location>
        <begin position="23"/>
        <end position="770"/>
    </location>
</feature>
<evidence type="ECO:0000256" key="3">
    <source>
        <dbReference type="ARBA" id="ARBA00023136"/>
    </source>
</evidence>
<evidence type="ECO:0000259" key="8">
    <source>
        <dbReference type="Pfam" id="PF00263"/>
    </source>
</evidence>
<evidence type="ECO:0000256" key="2">
    <source>
        <dbReference type="ARBA" id="ARBA00022729"/>
    </source>
</evidence>
<feature type="compositionally biased region" description="Low complexity" evidence="6">
    <location>
        <begin position="215"/>
        <end position="233"/>
    </location>
</feature>
<keyword evidence="2 7" id="KW-0732">Signal</keyword>
<gene>
    <name evidence="10" type="ORF">GGD90_003108</name>
</gene>